<dbReference type="InterPro" id="IPR029058">
    <property type="entry name" value="AB_hydrolase_fold"/>
</dbReference>
<accession>A0A368K4J9</accession>
<feature type="domain" description="Peptidase S9 prolyl oligopeptidase catalytic" evidence="5">
    <location>
        <begin position="483"/>
        <end position="698"/>
    </location>
</feature>
<sequence length="709" mass="78835">MTKSSVFPDLPHPVAAKKPETFINHGVTRTDDYAWLRAANWQEVFKDPAVLDPDIRKHLDAENAYQSALMEDTEALRATLFAEMKGRIKEDDSSVPYKDGPYAYGTSFKTGGEQPRFFRTARDGGKETMLLDGDLEAEGKAYFRLASADHSPDHKRLIWGFDDKGSEFYSLRVRDIATLTDLGDEITDTSGGGIWDAAGEGFFYTRVDDNHRPSKLFYHKIGAAQQDDRLIYEETDPGFFMSVGGSILDDFIFIAIGDHETSEEWIIPANDPTAKPRLVSKRETGVEYNLTEGGDVFFILTNIDGAKDFKIMSAPVDAPERENWTEVVPEKPGTIILNHSAYRDFLVWLERDQGLPRILIRNRRTGEEHAIDFDEEAYSLGLMGSAEYDTDVIRFSYSSMTTPAQEYDYNMRTRERTLLKTQDVPSGHNPEDYVTRRLLAPARDGELVPVSILYRRDTPLDGTAPCLLYGYGSYGMTMPASFNTGCLSLVDRGFVYAIAHIRGGKDKGFAWYENGKRDKKINTFTDFIAVAEHLVAEKFTGHDRIVAHGGSAGGLLMGAIANMAPQAFGGIIAEVPFVDVLNTILDETLPLTPLEWPEWGNPIISEADYRYIASYCPYSNVSAKAYPPILAAAGLTDPRVTYWEPAKWVAKLRALKTDENPVLFRINMDAGHAGASGRFSRLEEVAHNYAFALKVTGKTAASVAGKAAA</sequence>
<protein>
    <submittedName>
        <fullName evidence="7">S9 family peptidase</fullName>
    </submittedName>
</protein>
<evidence type="ECO:0000313" key="8">
    <source>
        <dbReference type="Proteomes" id="UP000253420"/>
    </source>
</evidence>
<proteinExistence type="inferred from homology"/>
<dbReference type="Pfam" id="PF02897">
    <property type="entry name" value="Peptidase_S9_N"/>
    <property type="match status" value="1"/>
</dbReference>
<dbReference type="AlphaFoldDB" id="A0A368K4J9"/>
<organism evidence="7 8">
    <name type="scientific">Phyllobacterium salinisoli</name>
    <dbReference type="NCBI Taxonomy" id="1899321"/>
    <lineage>
        <taxon>Bacteria</taxon>
        <taxon>Pseudomonadati</taxon>
        <taxon>Pseudomonadota</taxon>
        <taxon>Alphaproteobacteria</taxon>
        <taxon>Hyphomicrobiales</taxon>
        <taxon>Phyllobacteriaceae</taxon>
        <taxon>Phyllobacterium</taxon>
    </lineage>
</organism>
<dbReference type="SUPFAM" id="SSF53474">
    <property type="entry name" value="alpha/beta-Hydrolases"/>
    <property type="match status" value="1"/>
</dbReference>
<evidence type="ECO:0000256" key="3">
    <source>
        <dbReference type="ARBA" id="ARBA00022801"/>
    </source>
</evidence>
<dbReference type="SUPFAM" id="SSF50993">
    <property type="entry name" value="Peptidase/esterase 'gauge' domain"/>
    <property type="match status" value="1"/>
</dbReference>
<dbReference type="PANTHER" id="PTHR11757:SF19">
    <property type="entry name" value="PROLYL ENDOPEPTIDASE-LIKE"/>
    <property type="match status" value="1"/>
</dbReference>
<comment type="similarity">
    <text evidence="1">Belongs to the peptidase S9A family.</text>
</comment>
<keyword evidence="4" id="KW-0720">Serine protease</keyword>
<evidence type="ECO:0000256" key="2">
    <source>
        <dbReference type="ARBA" id="ARBA00022670"/>
    </source>
</evidence>
<dbReference type="Proteomes" id="UP000253420">
    <property type="component" value="Unassembled WGS sequence"/>
</dbReference>
<keyword evidence="8" id="KW-1185">Reference proteome</keyword>
<feature type="domain" description="Peptidase S9A N-terminal" evidence="6">
    <location>
        <begin position="13"/>
        <end position="421"/>
    </location>
</feature>
<comment type="caution">
    <text evidence="7">The sequence shown here is derived from an EMBL/GenBank/DDBJ whole genome shotgun (WGS) entry which is preliminary data.</text>
</comment>
<keyword evidence="3" id="KW-0378">Hydrolase</keyword>
<dbReference type="EMBL" id="QOZG01000005">
    <property type="protein sequence ID" value="RCS23302.1"/>
    <property type="molecule type" value="Genomic_DNA"/>
</dbReference>
<dbReference type="Pfam" id="PF00326">
    <property type="entry name" value="Peptidase_S9"/>
    <property type="match status" value="1"/>
</dbReference>
<gene>
    <name evidence="7" type="ORF">DUT91_13480</name>
</gene>
<evidence type="ECO:0000256" key="4">
    <source>
        <dbReference type="ARBA" id="ARBA00022825"/>
    </source>
</evidence>
<dbReference type="PANTHER" id="PTHR11757">
    <property type="entry name" value="PROTEASE FAMILY S9A OLIGOPEPTIDASE"/>
    <property type="match status" value="1"/>
</dbReference>
<keyword evidence="2" id="KW-0645">Protease</keyword>
<dbReference type="InterPro" id="IPR001375">
    <property type="entry name" value="Peptidase_S9_cat"/>
</dbReference>
<evidence type="ECO:0000313" key="7">
    <source>
        <dbReference type="EMBL" id="RCS23302.1"/>
    </source>
</evidence>
<evidence type="ECO:0000256" key="1">
    <source>
        <dbReference type="ARBA" id="ARBA00005228"/>
    </source>
</evidence>
<dbReference type="Gene3D" id="2.130.10.120">
    <property type="entry name" value="Prolyl oligopeptidase, N-terminal domain"/>
    <property type="match status" value="1"/>
</dbReference>
<dbReference type="InterPro" id="IPR002470">
    <property type="entry name" value="Peptidase_S9A"/>
</dbReference>
<evidence type="ECO:0000259" key="5">
    <source>
        <dbReference type="Pfam" id="PF00326"/>
    </source>
</evidence>
<dbReference type="Gene3D" id="3.40.50.1820">
    <property type="entry name" value="alpha/beta hydrolase"/>
    <property type="match status" value="1"/>
</dbReference>
<dbReference type="OrthoDB" id="9801421at2"/>
<name>A0A368K4J9_9HYPH</name>
<dbReference type="InterPro" id="IPR051543">
    <property type="entry name" value="Serine_Peptidase_S9A"/>
</dbReference>
<evidence type="ECO:0000259" key="6">
    <source>
        <dbReference type="Pfam" id="PF02897"/>
    </source>
</evidence>
<dbReference type="GO" id="GO:0006508">
    <property type="term" value="P:proteolysis"/>
    <property type="evidence" value="ECO:0007669"/>
    <property type="project" value="UniProtKB-KW"/>
</dbReference>
<dbReference type="PRINTS" id="PR00862">
    <property type="entry name" value="PROLIGOPTASE"/>
</dbReference>
<dbReference type="RefSeq" id="WP_114440917.1">
    <property type="nucleotide sequence ID" value="NZ_QOZG01000005.1"/>
</dbReference>
<reference evidence="7 8" key="1">
    <citation type="submission" date="2018-07" db="EMBL/GenBank/DDBJ databases">
        <title>The draft genome of Phyllobacterium salinisoli.</title>
        <authorList>
            <person name="Liu L."/>
            <person name="Li L."/>
            <person name="Zhang X."/>
            <person name="Liang L."/>
        </authorList>
    </citation>
    <scope>NUCLEOTIDE SEQUENCE [LARGE SCALE GENOMIC DNA]</scope>
    <source>
        <strain evidence="7 8">LLAN61</strain>
    </source>
</reference>
<dbReference type="InterPro" id="IPR023302">
    <property type="entry name" value="Pept_S9A_N"/>
</dbReference>
<dbReference type="GO" id="GO:0004252">
    <property type="term" value="F:serine-type endopeptidase activity"/>
    <property type="evidence" value="ECO:0007669"/>
    <property type="project" value="InterPro"/>
</dbReference>